<evidence type="ECO:0000313" key="1">
    <source>
        <dbReference type="EMBL" id="KAF5890308.1"/>
    </source>
</evidence>
<comment type="caution">
    <text evidence="1">The sequence shown here is derived from an EMBL/GenBank/DDBJ whole genome shotgun (WGS) entry which is preliminary data.</text>
</comment>
<organism evidence="1 2">
    <name type="scientific">Clarias magur</name>
    <name type="common">Asian catfish</name>
    <name type="synonym">Macropteronotus magur</name>
    <dbReference type="NCBI Taxonomy" id="1594786"/>
    <lineage>
        <taxon>Eukaryota</taxon>
        <taxon>Metazoa</taxon>
        <taxon>Chordata</taxon>
        <taxon>Craniata</taxon>
        <taxon>Vertebrata</taxon>
        <taxon>Euteleostomi</taxon>
        <taxon>Actinopterygii</taxon>
        <taxon>Neopterygii</taxon>
        <taxon>Teleostei</taxon>
        <taxon>Ostariophysi</taxon>
        <taxon>Siluriformes</taxon>
        <taxon>Clariidae</taxon>
        <taxon>Clarias</taxon>
    </lineage>
</organism>
<dbReference type="EMBL" id="QNUK01000698">
    <property type="protein sequence ID" value="KAF5890308.1"/>
    <property type="molecule type" value="Genomic_DNA"/>
</dbReference>
<keyword evidence="2" id="KW-1185">Reference proteome</keyword>
<gene>
    <name evidence="1" type="ORF">DAT39_019991</name>
</gene>
<accession>A0A8J4TH08</accession>
<protein>
    <submittedName>
        <fullName evidence="1">Uncharacterized protein</fullName>
    </submittedName>
</protein>
<feature type="non-terminal residue" evidence="1">
    <location>
        <position position="1"/>
    </location>
</feature>
<dbReference type="AlphaFoldDB" id="A0A8J4TH08"/>
<evidence type="ECO:0000313" key="2">
    <source>
        <dbReference type="Proteomes" id="UP000727407"/>
    </source>
</evidence>
<proteinExistence type="predicted"/>
<name>A0A8J4TH08_CLAMG</name>
<dbReference type="Proteomes" id="UP000727407">
    <property type="component" value="Unassembled WGS sequence"/>
</dbReference>
<reference evidence="1" key="1">
    <citation type="submission" date="2020-07" db="EMBL/GenBank/DDBJ databases">
        <title>Clarias magur genome sequencing, assembly and annotation.</title>
        <authorList>
            <person name="Kushwaha B."/>
            <person name="Kumar R."/>
            <person name="Das P."/>
            <person name="Joshi C.G."/>
            <person name="Kumar D."/>
            <person name="Nagpure N.S."/>
            <person name="Pandey M."/>
            <person name="Agarwal S."/>
            <person name="Srivastava S."/>
            <person name="Singh M."/>
            <person name="Sahoo L."/>
            <person name="Jayasankar P."/>
            <person name="Meher P.K."/>
            <person name="Koringa P.G."/>
            <person name="Iquebal M.A."/>
            <person name="Das S.P."/>
            <person name="Bit A."/>
            <person name="Patnaik S."/>
            <person name="Patel N."/>
            <person name="Shah T.M."/>
            <person name="Hinsu A."/>
            <person name="Jena J.K."/>
        </authorList>
    </citation>
    <scope>NUCLEOTIDE SEQUENCE</scope>
    <source>
        <strain evidence="1">CIFAMagur01</strain>
        <tissue evidence="1">Testis</tissue>
    </source>
</reference>
<sequence>PRCVAGPHHTCSHLNITDDFQHMITVLSRVNEGLTASVCSWPVQEVRSHNNGCKVSPAIVSQLPEGFPQAAAS</sequence>